<feature type="compositionally biased region" description="Low complexity" evidence="1">
    <location>
        <begin position="109"/>
        <end position="118"/>
    </location>
</feature>
<dbReference type="PANTHER" id="PTHR38006:SF1">
    <property type="entry name" value="MEIOSIS-SPECIFIC KINETOCHORE PROTEIN"/>
    <property type="match status" value="1"/>
</dbReference>
<feature type="compositionally biased region" description="Polar residues" evidence="1">
    <location>
        <begin position="435"/>
        <end position="449"/>
    </location>
</feature>
<name>A0A7F8KAU5_DELLE</name>
<accession>A0A7F8KAU5</accession>
<sequence>MWSLRVYTRKKRASHRLNLTPTPDLGALAKAEAPSGPGRKLSAHCKRRVAGLRSGTRGGLGLSPRDLRGPRAGLQSFFPEACHPLLGLKRSGKTRGLQRITEKSERSRPGGSSSGPPSTQLRGTGEKSLHENSTSEEAQDEKIAPLSESVTDDLQVDSSLSNSERVSGLSLQHDISSSLLSYSITDSYTEYKTFEESLSSFPSPELFRGSDYLDWECPMLEENLLCKNSTLLDTSKAVPIQKALQFSNLSAILGTSSEDYQKCHRKVMMMLADQSISPKPKSTASSESDNASCGVLLAEKNYPSTPQKTKKKNTHSSTSDKKSRGLLTSTPSSQTASLMIDLSSVQKTSFEELFPNVSNYVNSNEIVPVSTLQENSSNETLSVNPEPPMASSSKGLISGVSGFEAQVINTEGRCPQCLAEAVSAGRHGCGERLGRSSTRPVSQRRSVKL</sequence>
<dbReference type="GO" id="GO:0007060">
    <property type="term" value="P:male meiosis chromosome segregation"/>
    <property type="evidence" value="ECO:0007669"/>
    <property type="project" value="TreeGrafter"/>
</dbReference>
<dbReference type="InterPro" id="IPR034545">
    <property type="entry name" value="Meikin"/>
</dbReference>
<evidence type="ECO:0000313" key="3">
    <source>
        <dbReference type="RefSeq" id="XP_030618569.1"/>
    </source>
</evidence>
<dbReference type="GO" id="GO:0000776">
    <property type="term" value="C:kinetochore"/>
    <property type="evidence" value="ECO:0007669"/>
    <property type="project" value="InterPro"/>
</dbReference>
<dbReference type="PANTHER" id="PTHR38006">
    <property type="entry name" value="MEIOSIS-SPECIFIC KINETOCHORE PROTEIN"/>
    <property type="match status" value="1"/>
</dbReference>
<dbReference type="KEGG" id="dle:111182347"/>
<dbReference type="GO" id="GO:0016321">
    <property type="term" value="P:female meiosis chromosome segregation"/>
    <property type="evidence" value="ECO:0007669"/>
    <property type="project" value="TreeGrafter"/>
</dbReference>
<dbReference type="AlphaFoldDB" id="A0A7F8KAU5"/>
<dbReference type="CTD" id="728637"/>
<feature type="region of interest" description="Disordered" evidence="1">
    <location>
        <begin position="89"/>
        <end position="163"/>
    </location>
</feature>
<dbReference type="GO" id="GO:0051754">
    <property type="term" value="P:meiotic sister chromatid cohesion, centromeric"/>
    <property type="evidence" value="ECO:0007669"/>
    <property type="project" value="InterPro"/>
</dbReference>
<dbReference type="Proteomes" id="UP000248483">
    <property type="component" value="Unplaced"/>
</dbReference>
<reference evidence="3" key="1">
    <citation type="submission" date="2025-08" db="UniProtKB">
        <authorList>
            <consortium name="RefSeq"/>
        </authorList>
    </citation>
    <scope>IDENTIFICATION</scope>
    <source>
        <tissue evidence="3">Blood</tissue>
    </source>
</reference>
<evidence type="ECO:0000313" key="2">
    <source>
        <dbReference type="Proteomes" id="UP000248483"/>
    </source>
</evidence>
<evidence type="ECO:0000256" key="1">
    <source>
        <dbReference type="SAM" id="MobiDB-lite"/>
    </source>
</evidence>
<keyword evidence="2" id="KW-1185">Reference proteome</keyword>
<protein>
    <submittedName>
        <fullName evidence="3">Meiosis-specific kinetochore protein</fullName>
    </submittedName>
</protein>
<dbReference type="GeneID" id="111182347"/>
<gene>
    <name evidence="3" type="primary">MEIKIN</name>
</gene>
<proteinExistence type="predicted"/>
<dbReference type="RefSeq" id="XP_030618569.1">
    <property type="nucleotide sequence ID" value="XM_030762709.1"/>
</dbReference>
<organism evidence="2 3">
    <name type="scientific">Delphinapterus leucas</name>
    <name type="common">Beluga whale</name>
    <dbReference type="NCBI Taxonomy" id="9749"/>
    <lineage>
        <taxon>Eukaryota</taxon>
        <taxon>Metazoa</taxon>
        <taxon>Chordata</taxon>
        <taxon>Craniata</taxon>
        <taxon>Vertebrata</taxon>
        <taxon>Euteleostomi</taxon>
        <taxon>Mammalia</taxon>
        <taxon>Eutheria</taxon>
        <taxon>Laurasiatheria</taxon>
        <taxon>Artiodactyla</taxon>
        <taxon>Whippomorpha</taxon>
        <taxon>Cetacea</taxon>
        <taxon>Odontoceti</taxon>
        <taxon>Monodontidae</taxon>
        <taxon>Delphinapterus</taxon>
    </lineage>
</organism>
<dbReference type="InParanoid" id="A0A7F8KAU5"/>
<dbReference type="GO" id="GO:0045143">
    <property type="term" value="P:homologous chromosome segregation"/>
    <property type="evidence" value="ECO:0007669"/>
    <property type="project" value="TreeGrafter"/>
</dbReference>
<feature type="region of interest" description="Disordered" evidence="1">
    <location>
        <begin position="48"/>
        <end position="67"/>
    </location>
</feature>
<dbReference type="GO" id="GO:0010789">
    <property type="term" value="P:meiotic sister chromatid cohesion involved in meiosis I"/>
    <property type="evidence" value="ECO:0007669"/>
    <property type="project" value="TreeGrafter"/>
</dbReference>
<feature type="region of interest" description="Disordered" evidence="1">
    <location>
        <begin position="298"/>
        <end position="333"/>
    </location>
</feature>
<feature type="region of interest" description="Disordered" evidence="1">
    <location>
        <begin position="428"/>
        <end position="449"/>
    </location>
</feature>